<gene>
    <name evidence="2" type="ORF">G5S52_14755</name>
</gene>
<accession>A0A6M1RMZ0</accession>
<dbReference type="EMBL" id="JAALDL010000011">
    <property type="protein sequence ID" value="NGN98859.1"/>
    <property type="molecule type" value="Genomic_DNA"/>
</dbReference>
<evidence type="ECO:0000256" key="1">
    <source>
        <dbReference type="SAM" id="SignalP"/>
    </source>
</evidence>
<dbReference type="RefSeq" id="WP_165015202.1">
    <property type="nucleotide sequence ID" value="NZ_JAALDL010000011.1"/>
</dbReference>
<name>A0A6M1RMZ0_9GAMM</name>
<keyword evidence="1" id="KW-0732">Signal</keyword>
<feature type="chain" id="PRO_5026650965" evidence="1">
    <location>
        <begin position="26"/>
        <end position="418"/>
    </location>
</feature>
<organism evidence="2 3">
    <name type="scientific">Grimontia sedimenti</name>
    <dbReference type="NCBI Taxonomy" id="2711294"/>
    <lineage>
        <taxon>Bacteria</taxon>
        <taxon>Pseudomonadati</taxon>
        <taxon>Pseudomonadota</taxon>
        <taxon>Gammaproteobacteria</taxon>
        <taxon>Vibrionales</taxon>
        <taxon>Vibrionaceae</taxon>
        <taxon>Grimontia</taxon>
    </lineage>
</organism>
<sequence length="418" mass="44986">MSKLSIQGAFAISLLTATLSFSAQAGTDLDKNLQAIEAFSQRTEPLLEASQNNGVAYSDLVEGIGDVLERTQSAKAAVSSIDLSKLSVIANDNAALGEKYIAEYRDFLGELDKNSACYTPNMVEEYQSEVSKLRDFADSVTDYASVSDESEAYEAMMAISAKSVLVAAVPSLFAIQNMCIAQDAAPVIEQFGEVEGAIVNALIGQAILNEEGEFDLPPEMLNGGEDDAFFEEDDGYDDDDSSPLISELTFLEPKIAECMKQSADASGVERVNGITMFICDLPKNAKVRLDDLAQFPYLDMVILSGGDIESLAPLTNATYLSQITVEDSTIQSFGDLSDMTASVVFSYVTASNWGSLAQSGLDYITIEQPHDCRELSPLLGSGAVTVEYVDDEQDTVSDEALEATNLLVVTDCRQDSVF</sequence>
<evidence type="ECO:0000313" key="2">
    <source>
        <dbReference type="EMBL" id="NGN98859.1"/>
    </source>
</evidence>
<dbReference type="Proteomes" id="UP000473008">
    <property type="component" value="Unassembled WGS sequence"/>
</dbReference>
<dbReference type="AlphaFoldDB" id="A0A6M1RMZ0"/>
<reference evidence="2 3" key="1">
    <citation type="submission" date="2020-02" db="EMBL/GenBank/DDBJ databases">
        <title>The draft genome of Grimontia sedimenta sp. nov., isolated from benthic sediments near coral reefs south of Kuwait.</title>
        <authorList>
            <person name="Mahmoud H.M."/>
            <person name="Jose L."/>
            <person name="Eapen S."/>
        </authorList>
    </citation>
    <scope>NUCLEOTIDE SEQUENCE [LARGE SCALE GENOMIC DNA]</scope>
    <source>
        <strain evidence="2 3">S25</strain>
    </source>
</reference>
<comment type="caution">
    <text evidence="2">The sequence shown here is derived from an EMBL/GenBank/DDBJ whole genome shotgun (WGS) entry which is preliminary data.</text>
</comment>
<keyword evidence="3" id="KW-1185">Reference proteome</keyword>
<evidence type="ECO:0000313" key="3">
    <source>
        <dbReference type="Proteomes" id="UP000473008"/>
    </source>
</evidence>
<feature type="signal peptide" evidence="1">
    <location>
        <begin position="1"/>
        <end position="25"/>
    </location>
</feature>
<proteinExistence type="predicted"/>
<protein>
    <submittedName>
        <fullName evidence="2">Uncharacterized protein</fullName>
    </submittedName>
</protein>